<dbReference type="CDD" id="cd05233">
    <property type="entry name" value="SDR_c"/>
    <property type="match status" value="1"/>
</dbReference>
<dbReference type="Pfam" id="PF13561">
    <property type="entry name" value="adh_short_C2"/>
    <property type="match status" value="1"/>
</dbReference>
<dbReference type="PRINTS" id="PR00081">
    <property type="entry name" value="GDHRDH"/>
</dbReference>
<evidence type="ECO:0000256" key="3">
    <source>
        <dbReference type="ARBA" id="ARBA00023002"/>
    </source>
</evidence>
<keyword evidence="2" id="KW-0521">NADP</keyword>
<dbReference type="EMBL" id="LFZN01000050">
    <property type="protein sequence ID" value="KXT01834.1"/>
    <property type="molecule type" value="Genomic_DNA"/>
</dbReference>
<organism evidence="4 5">
    <name type="scientific">Pseudocercospora eumusae</name>
    <dbReference type="NCBI Taxonomy" id="321146"/>
    <lineage>
        <taxon>Eukaryota</taxon>
        <taxon>Fungi</taxon>
        <taxon>Dikarya</taxon>
        <taxon>Ascomycota</taxon>
        <taxon>Pezizomycotina</taxon>
        <taxon>Dothideomycetes</taxon>
        <taxon>Dothideomycetidae</taxon>
        <taxon>Mycosphaerellales</taxon>
        <taxon>Mycosphaerellaceae</taxon>
        <taxon>Pseudocercospora</taxon>
    </lineage>
</organism>
<dbReference type="InterPro" id="IPR002347">
    <property type="entry name" value="SDR_fam"/>
</dbReference>
<proteinExistence type="inferred from homology"/>
<dbReference type="GO" id="GO:0016491">
    <property type="term" value="F:oxidoreductase activity"/>
    <property type="evidence" value="ECO:0007669"/>
    <property type="project" value="UniProtKB-KW"/>
</dbReference>
<evidence type="ECO:0000313" key="4">
    <source>
        <dbReference type="EMBL" id="KXT01834.1"/>
    </source>
</evidence>
<protein>
    <submittedName>
        <fullName evidence="4">Uncharacterized protein</fullName>
    </submittedName>
</protein>
<comment type="similarity">
    <text evidence="1">Belongs to the short-chain dehydrogenases/reductases (SDR) family.</text>
</comment>
<keyword evidence="5" id="KW-1185">Reference proteome</keyword>
<dbReference type="PROSITE" id="PS00061">
    <property type="entry name" value="ADH_SHORT"/>
    <property type="match status" value="1"/>
</dbReference>
<name>A0A139HH79_9PEZI</name>
<gene>
    <name evidence="4" type="ORF">AC578_2011</name>
</gene>
<reference evidence="4 5" key="1">
    <citation type="submission" date="2015-07" db="EMBL/GenBank/DDBJ databases">
        <title>Comparative genomics of the Sigatoka disease complex on banana suggests a link between parallel evolutionary changes in Pseudocercospora fijiensis and Pseudocercospora eumusae and increased virulence on the banana host.</title>
        <authorList>
            <person name="Chang T.-C."/>
            <person name="Salvucci A."/>
            <person name="Crous P.W."/>
            <person name="Stergiopoulos I."/>
        </authorList>
    </citation>
    <scope>NUCLEOTIDE SEQUENCE [LARGE SCALE GENOMIC DNA]</scope>
    <source>
        <strain evidence="4 5">CBS 114824</strain>
    </source>
</reference>
<sequence>MASKALKPAMSANERLKAVSRQLTKASDMEGKVIAITGGASGIGFALAKILAIRGAKVSLSDANTANLYKAAHELEEYAKSSDYIWAQRADVRDLEQLNEWISQTVKKFGKLDAAANIAGITDCMKPESSWHDDSEDTLEQLLAINLTGVANSMKAELAAIQPGGSIVNAASVAGLDARAGTVSYVTAKHGVVGLTRAIARRYGPEKGIRVNAVAPGLTQTPLLTEFESKSGMKDAVATLAASIPLPRVGDADEAAKVFAFLLSDDASYVSGAVYTVDGGMTA</sequence>
<dbReference type="AlphaFoldDB" id="A0A139HH79"/>
<dbReference type="Gene3D" id="3.40.50.720">
    <property type="entry name" value="NAD(P)-binding Rossmann-like Domain"/>
    <property type="match status" value="1"/>
</dbReference>
<keyword evidence="3" id="KW-0560">Oxidoreductase</keyword>
<dbReference type="STRING" id="321146.A0A139HH79"/>
<dbReference type="PANTHER" id="PTHR24321">
    <property type="entry name" value="DEHYDROGENASES, SHORT CHAIN"/>
    <property type="match status" value="1"/>
</dbReference>
<evidence type="ECO:0000256" key="2">
    <source>
        <dbReference type="ARBA" id="ARBA00022857"/>
    </source>
</evidence>
<evidence type="ECO:0000256" key="1">
    <source>
        <dbReference type="ARBA" id="ARBA00006484"/>
    </source>
</evidence>
<accession>A0A139HH79</accession>
<dbReference type="Proteomes" id="UP000070133">
    <property type="component" value="Unassembled WGS sequence"/>
</dbReference>
<dbReference type="FunFam" id="3.40.50.720:FF:000084">
    <property type="entry name" value="Short-chain dehydrogenase reductase"/>
    <property type="match status" value="1"/>
</dbReference>
<dbReference type="InterPro" id="IPR036291">
    <property type="entry name" value="NAD(P)-bd_dom_sf"/>
</dbReference>
<dbReference type="PRINTS" id="PR00080">
    <property type="entry name" value="SDRFAMILY"/>
</dbReference>
<dbReference type="OrthoDB" id="1669814at2759"/>
<evidence type="ECO:0000313" key="5">
    <source>
        <dbReference type="Proteomes" id="UP000070133"/>
    </source>
</evidence>
<dbReference type="PANTHER" id="PTHR24321:SF8">
    <property type="entry name" value="ESTRADIOL 17-BETA-DEHYDROGENASE 8-RELATED"/>
    <property type="match status" value="1"/>
</dbReference>
<dbReference type="InterPro" id="IPR020904">
    <property type="entry name" value="Sc_DH/Rdtase_CS"/>
</dbReference>
<dbReference type="SUPFAM" id="SSF51735">
    <property type="entry name" value="NAD(P)-binding Rossmann-fold domains"/>
    <property type="match status" value="1"/>
</dbReference>
<comment type="caution">
    <text evidence="4">The sequence shown here is derived from an EMBL/GenBank/DDBJ whole genome shotgun (WGS) entry which is preliminary data.</text>
</comment>